<feature type="compositionally biased region" description="Low complexity" evidence="1">
    <location>
        <begin position="155"/>
        <end position="169"/>
    </location>
</feature>
<organism evidence="2 3">
    <name type="scientific">Pleurodeles waltl</name>
    <name type="common">Iberian ribbed newt</name>
    <dbReference type="NCBI Taxonomy" id="8319"/>
    <lineage>
        <taxon>Eukaryota</taxon>
        <taxon>Metazoa</taxon>
        <taxon>Chordata</taxon>
        <taxon>Craniata</taxon>
        <taxon>Vertebrata</taxon>
        <taxon>Euteleostomi</taxon>
        <taxon>Amphibia</taxon>
        <taxon>Batrachia</taxon>
        <taxon>Caudata</taxon>
        <taxon>Salamandroidea</taxon>
        <taxon>Salamandridae</taxon>
        <taxon>Pleurodelinae</taxon>
        <taxon>Pleurodeles</taxon>
    </lineage>
</organism>
<feature type="compositionally biased region" description="Basic and acidic residues" evidence="1">
    <location>
        <begin position="119"/>
        <end position="134"/>
    </location>
</feature>
<accession>A0AAV7N9W2</accession>
<evidence type="ECO:0000313" key="2">
    <source>
        <dbReference type="EMBL" id="KAJ1109505.1"/>
    </source>
</evidence>
<name>A0AAV7N9W2_PLEWA</name>
<sequence length="214" mass="22350">MCSWGGCAHSCLLAVSPRGLPAPTHPQRRRPRSRRAPGPAPRERGRPGTGRYFRRLLLLTVNPGGFSPAASPGAAAPARRQDRGSHPAQGSPSPQGARAGAATALQRSRSPAPVAAPTSEREDTGSVRPASDHQKGRRLPPAPGSQSPPEVRAGAATAPQRPRPLAQAAISVSKCRTARSGASRLQFSVGPSGAEQLSVRHVQLRGHAPFKDIQ</sequence>
<proteinExistence type="predicted"/>
<dbReference type="AlphaFoldDB" id="A0AAV7N9W2"/>
<dbReference type="EMBL" id="JANPWB010000013">
    <property type="protein sequence ID" value="KAJ1109505.1"/>
    <property type="molecule type" value="Genomic_DNA"/>
</dbReference>
<dbReference type="Proteomes" id="UP001066276">
    <property type="component" value="Chromosome 9"/>
</dbReference>
<gene>
    <name evidence="2" type="ORF">NDU88_006865</name>
</gene>
<comment type="caution">
    <text evidence="2">The sequence shown here is derived from an EMBL/GenBank/DDBJ whole genome shotgun (WGS) entry which is preliminary data.</text>
</comment>
<feature type="compositionally biased region" description="Basic residues" evidence="1">
    <location>
        <begin position="26"/>
        <end position="35"/>
    </location>
</feature>
<protein>
    <submittedName>
        <fullName evidence="2">Uncharacterized protein</fullName>
    </submittedName>
</protein>
<evidence type="ECO:0000313" key="3">
    <source>
        <dbReference type="Proteomes" id="UP001066276"/>
    </source>
</evidence>
<evidence type="ECO:0000256" key="1">
    <source>
        <dbReference type="SAM" id="MobiDB-lite"/>
    </source>
</evidence>
<keyword evidence="3" id="KW-1185">Reference proteome</keyword>
<reference evidence="2" key="1">
    <citation type="journal article" date="2022" name="bioRxiv">
        <title>Sequencing and chromosome-scale assembly of the giantPleurodeles waltlgenome.</title>
        <authorList>
            <person name="Brown T."/>
            <person name="Elewa A."/>
            <person name="Iarovenko S."/>
            <person name="Subramanian E."/>
            <person name="Araus A.J."/>
            <person name="Petzold A."/>
            <person name="Susuki M."/>
            <person name="Suzuki K.-i.T."/>
            <person name="Hayashi T."/>
            <person name="Toyoda A."/>
            <person name="Oliveira C."/>
            <person name="Osipova E."/>
            <person name="Leigh N.D."/>
            <person name="Simon A."/>
            <person name="Yun M.H."/>
        </authorList>
    </citation>
    <scope>NUCLEOTIDE SEQUENCE</scope>
    <source>
        <strain evidence="2">20211129_DDA</strain>
        <tissue evidence="2">Liver</tissue>
    </source>
</reference>
<feature type="region of interest" description="Disordered" evidence="1">
    <location>
        <begin position="15"/>
        <end position="172"/>
    </location>
</feature>
<feature type="compositionally biased region" description="Low complexity" evidence="1">
    <location>
        <begin position="63"/>
        <end position="78"/>
    </location>
</feature>